<dbReference type="SUPFAM" id="SSF109604">
    <property type="entry name" value="HD-domain/PDEase-like"/>
    <property type="match status" value="1"/>
</dbReference>
<dbReference type="PANTHER" id="PTHR33594">
    <property type="entry name" value="SUPERFAMILY HYDROLASE, PUTATIVE (AFU_ORTHOLOGUE AFUA_1G03035)-RELATED"/>
    <property type="match status" value="1"/>
</dbReference>
<dbReference type="Gene3D" id="1.20.58.1910">
    <property type="match status" value="1"/>
</dbReference>
<evidence type="ECO:0000313" key="2">
    <source>
        <dbReference type="EMBL" id="QPM75941.1"/>
    </source>
</evidence>
<proteinExistence type="predicted"/>
<sequence length="213" mass="24812">MNQQEQLNSARTFMTTFHKNDYSGHDIAHINRVERLALYIAQREQPVDTFIINMASLLHDTVDSKLTNTEEATYKLRTFLSSIQINHNDSEAILHIINHMSYSHAKEHHTVLSKEGQIVRDADRLDALGAIGIARTFQFAGAYDEPMWIDEIDYQSLNNDTYSLANLSPSAIKHFYEKLFNLKELMHTETAYAIAKKRHAFMQQFVRQFFEEW</sequence>
<name>A0A7T1B1F7_9STAP</name>
<evidence type="ECO:0000259" key="1">
    <source>
        <dbReference type="SMART" id="SM00471"/>
    </source>
</evidence>
<protein>
    <submittedName>
        <fullName evidence="2">HD domain-containing protein</fullName>
    </submittedName>
</protein>
<dbReference type="CDD" id="cd00077">
    <property type="entry name" value="HDc"/>
    <property type="match status" value="1"/>
</dbReference>
<dbReference type="Pfam" id="PF01966">
    <property type="entry name" value="HD"/>
    <property type="match status" value="1"/>
</dbReference>
<dbReference type="InterPro" id="IPR003607">
    <property type="entry name" value="HD/PDEase_dom"/>
</dbReference>
<organism evidence="2 3">
    <name type="scientific">Staphylococcus lloydii</name>
    <dbReference type="NCBI Taxonomy" id="2781774"/>
    <lineage>
        <taxon>Bacteria</taxon>
        <taxon>Bacillati</taxon>
        <taxon>Bacillota</taxon>
        <taxon>Bacilli</taxon>
        <taxon>Bacillales</taxon>
        <taxon>Staphylococcaceae</taxon>
        <taxon>Staphylococcus</taxon>
    </lineage>
</organism>
<dbReference type="EMBL" id="CP064056">
    <property type="protein sequence ID" value="QPM75941.1"/>
    <property type="molecule type" value="Genomic_DNA"/>
</dbReference>
<dbReference type="PANTHER" id="PTHR33594:SF1">
    <property type="entry name" value="HD_PDEASE DOMAIN-CONTAINING PROTEIN"/>
    <property type="match status" value="1"/>
</dbReference>
<feature type="domain" description="HD/PDEase" evidence="1">
    <location>
        <begin position="22"/>
        <end position="137"/>
    </location>
</feature>
<dbReference type="InterPro" id="IPR006674">
    <property type="entry name" value="HD_domain"/>
</dbReference>
<keyword evidence="3" id="KW-1185">Reference proteome</keyword>
<dbReference type="KEGG" id="sllo:ISP08_04185"/>
<dbReference type="AlphaFoldDB" id="A0A7T1B1F7"/>
<dbReference type="RefSeq" id="WP_195719527.1">
    <property type="nucleotide sequence ID" value="NZ_CP064056.1"/>
</dbReference>
<gene>
    <name evidence="2" type="ORF">ISP08_04185</name>
</gene>
<evidence type="ECO:0000313" key="3">
    <source>
        <dbReference type="Proteomes" id="UP000594455"/>
    </source>
</evidence>
<dbReference type="SMART" id="SM00471">
    <property type="entry name" value="HDc"/>
    <property type="match status" value="1"/>
</dbReference>
<reference evidence="2 3" key="1">
    <citation type="submission" date="2020-10" db="EMBL/GenBank/DDBJ databases">
        <title>Closed genome sequences of Staphylococcus lloydii sp. nov. and Staphylococcus durrellii sp. nov. Isolated from Captive Fruit Bats (Pteropus livingstonii).</title>
        <authorList>
            <person name="Fountain K."/>
        </authorList>
    </citation>
    <scope>NUCLEOTIDE SEQUENCE [LARGE SCALE GENOMIC DNA]</scope>
    <source>
        <strain evidence="2 3">23_2_7_LY</strain>
    </source>
</reference>
<dbReference type="Proteomes" id="UP000594455">
    <property type="component" value="Chromosome"/>
</dbReference>
<dbReference type="Gene3D" id="1.10.472.50">
    <property type="entry name" value="HD-domain/PDEase-like"/>
    <property type="match status" value="1"/>
</dbReference>
<accession>A0A7T1B1F7</accession>